<organism evidence="2 3">
    <name type="scientific">Shewanella dokdonensis</name>
    <dbReference type="NCBI Taxonomy" id="712036"/>
    <lineage>
        <taxon>Bacteria</taxon>
        <taxon>Pseudomonadati</taxon>
        <taxon>Pseudomonadota</taxon>
        <taxon>Gammaproteobacteria</taxon>
        <taxon>Alteromonadales</taxon>
        <taxon>Shewanellaceae</taxon>
        <taxon>Shewanella</taxon>
    </lineage>
</organism>
<keyword evidence="3" id="KW-1185">Reference proteome</keyword>
<evidence type="ECO:0000256" key="1">
    <source>
        <dbReference type="SAM" id="Phobius"/>
    </source>
</evidence>
<evidence type="ECO:0000313" key="3">
    <source>
        <dbReference type="Proteomes" id="UP000676428"/>
    </source>
</evidence>
<dbReference type="Proteomes" id="UP000676428">
    <property type="component" value="Chromosome"/>
</dbReference>
<protein>
    <submittedName>
        <fullName evidence="2">Uncharacterized protein</fullName>
    </submittedName>
</protein>
<keyword evidence="1" id="KW-1133">Transmembrane helix</keyword>
<sequence>MTIVIDEGKMMKPVQSFAAIILLAITALVLLDLQLSALWRALFELITFILLWQGFICWQQRGIRSSDRNAKH</sequence>
<name>A0ABX8DIF8_9GAMM</name>
<proteinExistence type="predicted"/>
<gene>
    <name evidence="2" type="ORF">KHX94_08270</name>
</gene>
<keyword evidence="1" id="KW-0472">Membrane</keyword>
<accession>A0ABX8DIF8</accession>
<dbReference type="RefSeq" id="WP_213683039.1">
    <property type="nucleotide sequence ID" value="NZ_CP074572.1"/>
</dbReference>
<feature type="transmembrane region" description="Helical" evidence="1">
    <location>
        <begin position="37"/>
        <end position="58"/>
    </location>
</feature>
<feature type="transmembrane region" description="Helical" evidence="1">
    <location>
        <begin position="12"/>
        <end position="31"/>
    </location>
</feature>
<dbReference type="EMBL" id="CP074572">
    <property type="protein sequence ID" value="QVK24451.1"/>
    <property type="molecule type" value="Genomic_DNA"/>
</dbReference>
<keyword evidence="1" id="KW-0812">Transmembrane</keyword>
<evidence type="ECO:0000313" key="2">
    <source>
        <dbReference type="EMBL" id="QVK24451.1"/>
    </source>
</evidence>
<reference evidence="2 3" key="1">
    <citation type="journal article" date="2012" name="Int. J. Syst. Evol. Microbiol.">
        <title>Shewanella dokdonensis sp. nov., isolated from seawater.</title>
        <authorList>
            <person name="Sung H.R."/>
            <person name="Yoon J.H."/>
            <person name="Ghim S.Y."/>
        </authorList>
    </citation>
    <scope>NUCLEOTIDE SEQUENCE [LARGE SCALE GENOMIC DNA]</scope>
    <source>
        <strain evidence="2 3">DSM 23626</strain>
    </source>
</reference>